<proteinExistence type="predicted"/>
<reference evidence="1 2" key="1">
    <citation type="journal article" date="2022" name="Nat. Plants">
        <title>Genomes of leafy and leafless Platanthera orchids illuminate the evolution of mycoheterotrophy.</title>
        <authorList>
            <person name="Li M.H."/>
            <person name="Liu K.W."/>
            <person name="Li Z."/>
            <person name="Lu H.C."/>
            <person name="Ye Q.L."/>
            <person name="Zhang D."/>
            <person name="Wang J.Y."/>
            <person name="Li Y.F."/>
            <person name="Zhong Z.M."/>
            <person name="Liu X."/>
            <person name="Yu X."/>
            <person name="Liu D.K."/>
            <person name="Tu X.D."/>
            <person name="Liu B."/>
            <person name="Hao Y."/>
            <person name="Liao X.Y."/>
            <person name="Jiang Y.T."/>
            <person name="Sun W.H."/>
            <person name="Chen J."/>
            <person name="Chen Y.Q."/>
            <person name="Ai Y."/>
            <person name="Zhai J.W."/>
            <person name="Wu S.S."/>
            <person name="Zhou Z."/>
            <person name="Hsiao Y.Y."/>
            <person name="Wu W.L."/>
            <person name="Chen Y.Y."/>
            <person name="Lin Y.F."/>
            <person name="Hsu J.L."/>
            <person name="Li C.Y."/>
            <person name="Wang Z.W."/>
            <person name="Zhao X."/>
            <person name="Zhong W.Y."/>
            <person name="Ma X.K."/>
            <person name="Ma L."/>
            <person name="Huang J."/>
            <person name="Chen G.Z."/>
            <person name="Huang M.Z."/>
            <person name="Huang L."/>
            <person name="Peng D.H."/>
            <person name="Luo Y.B."/>
            <person name="Zou S.Q."/>
            <person name="Chen S.P."/>
            <person name="Lan S."/>
            <person name="Tsai W.C."/>
            <person name="Van de Peer Y."/>
            <person name="Liu Z.J."/>
        </authorList>
    </citation>
    <scope>NUCLEOTIDE SEQUENCE [LARGE SCALE GENOMIC DNA]</scope>
    <source>
        <strain evidence="1">Lor288</strain>
    </source>
</reference>
<evidence type="ECO:0000313" key="2">
    <source>
        <dbReference type="Proteomes" id="UP001412067"/>
    </source>
</evidence>
<keyword evidence="2" id="KW-1185">Reference proteome</keyword>
<protein>
    <submittedName>
        <fullName evidence="1">Uncharacterized protein</fullName>
    </submittedName>
</protein>
<dbReference type="Proteomes" id="UP001412067">
    <property type="component" value="Unassembled WGS sequence"/>
</dbReference>
<accession>A0ABR2LTC7</accession>
<name>A0ABR2LTC7_9ASPA</name>
<sequence length="212" mass="23610">MEVGGVCSKQSFLERFSRRAGGNRANTAGGSFVYPPSGDVCPKRIERSKEHIPRFGGEALGQVSLPLFLRRRERESIPPHLLWRRVVFLRLCDLLIRRPRARLLRCRAWLLQHRFGLVAAKPSRCRAALSPAAVPDVVVTRTLHSRRRRLAVNVGVVAPVFAGARRARYSALYRDLPLGIHLGFLVGVVARDVARCQAIAVPTVHSPRSACL</sequence>
<comment type="caution">
    <text evidence="1">The sequence shown here is derived from an EMBL/GenBank/DDBJ whole genome shotgun (WGS) entry which is preliminary data.</text>
</comment>
<dbReference type="EMBL" id="JBBWWR010000015">
    <property type="protein sequence ID" value="KAK8950160.1"/>
    <property type="molecule type" value="Genomic_DNA"/>
</dbReference>
<evidence type="ECO:0000313" key="1">
    <source>
        <dbReference type="EMBL" id="KAK8950160.1"/>
    </source>
</evidence>
<organism evidence="1 2">
    <name type="scientific">Platanthera guangdongensis</name>
    <dbReference type="NCBI Taxonomy" id="2320717"/>
    <lineage>
        <taxon>Eukaryota</taxon>
        <taxon>Viridiplantae</taxon>
        <taxon>Streptophyta</taxon>
        <taxon>Embryophyta</taxon>
        <taxon>Tracheophyta</taxon>
        <taxon>Spermatophyta</taxon>
        <taxon>Magnoliopsida</taxon>
        <taxon>Liliopsida</taxon>
        <taxon>Asparagales</taxon>
        <taxon>Orchidaceae</taxon>
        <taxon>Orchidoideae</taxon>
        <taxon>Orchideae</taxon>
        <taxon>Orchidinae</taxon>
        <taxon>Platanthera</taxon>
    </lineage>
</organism>
<gene>
    <name evidence="1" type="ORF">KSP40_PGU021080</name>
</gene>